<dbReference type="SUPFAM" id="SSF54637">
    <property type="entry name" value="Thioesterase/thiol ester dehydrase-isomerase"/>
    <property type="match status" value="2"/>
</dbReference>
<keyword evidence="3" id="KW-1185">Reference proteome</keyword>
<dbReference type="Pfam" id="PF13279">
    <property type="entry name" value="4HBT_2"/>
    <property type="match status" value="1"/>
</dbReference>
<gene>
    <name evidence="2" type="ORF">F0L68_30180</name>
</gene>
<evidence type="ECO:0000256" key="1">
    <source>
        <dbReference type="SAM" id="MobiDB-lite"/>
    </source>
</evidence>
<reference evidence="2 3" key="1">
    <citation type="submission" date="2019-09" db="EMBL/GenBank/DDBJ databases">
        <title>Goodfellowia gen. nov., a new genus of the Pseudonocardineae related to Actinoalloteichus, containing Goodfellowia coeruleoviolacea gen. nov., comb. nov. gen. nov., comb. nov.</title>
        <authorList>
            <person name="Labeda D."/>
        </authorList>
    </citation>
    <scope>NUCLEOTIDE SEQUENCE [LARGE SCALE GENOMIC DNA]</scope>
    <source>
        <strain evidence="2 3">AN110305</strain>
    </source>
</reference>
<dbReference type="Proteomes" id="UP000323454">
    <property type="component" value="Unassembled WGS sequence"/>
</dbReference>
<evidence type="ECO:0000313" key="2">
    <source>
        <dbReference type="EMBL" id="KAA2254454.1"/>
    </source>
</evidence>
<evidence type="ECO:0000313" key="3">
    <source>
        <dbReference type="Proteomes" id="UP000323454"/>
    </source>
</evidence>
<dbReference type="Gene3D" id="3.10.129.10">
    <property type="entry name" value="Hotdog Thioesterase"/>
    <property type="match status" value="2"/>
</dbReference>
<dbReference type="RefSeq" id="WP_149853250.1">
    <property type="nucleotide sequence ID" value="NZ_VUOB01000061.1"/>
</dbReference>
<feature type="region of interest" description="Disordered" evidence="1">
    <location>
        <begin position="1"/>
        <end position="21"/>
    </location>
</feature>
<proteinExistence type="predicted"/>
<dbReference type="OrthoDB" id="4556615at2"/>
<organism evidence="2 3">
    <name type="scientific">Solihabitans fulvus</name>
    <dbReference type="NCBI Taxonomy" id="1892852"/>
    <lineage>
        <taxon>Bacteria</taxon>
        <taxon>Bacillati</taxon>
        <taxon>Actinomycetota</taxon>
        <taxon>Actinomycetes</taxon>
        <taxon>Pseudonocardiales</taxon>
        <taxon>Pseudonocardiaceae</taxon>
        <taxon>Solihabitans</taxon>
    </lineage>
</organism>
<protein>
    <submittedName>
        <fullName evidence="2">Thioesterase</fullName>
    </submittedName>
</protein>
<dbReference type="InterPro" id="IPR029069">
    <property type="entry name" value="HotDog_dom_sf"/>
</dbReference>
<reference evidence="2 3" key="2">
    <citation type="submission" date="2019-09" db="EMBL/GenBank/DDBJ databases">
        <authorList>
            <person name="Jin C."/>
        </authorList>
    </citation>
    <scope>NUCLEOTIDE SEQUENCE [LARGE SCALE GENOMIC DNA]</scope>
    <source>
        <strain evidence="2 3">AN110305</strain>
    </source>
</reference>
<comment type="caution">
    <text evidence="2">The sequence shown here is derived from an EMBL/GenBank/DDBJ whole genome shotgun (WGS) entry which is preliminary data.</text>
</comment>
<accession>A0A5B2WUA6</accession>
<dbReference type="AlphaFoldDB" id="A0A5B2WUA6"/>
<sequence>MTATILSPPTPSALVDGGPTTMLGRPRYEGANIRTWIGFKHFMYLVEEAVLAYFRERGVGARDLFQRHGLGLEIVDSSVQLPTALEVDDVVRVTIAAGRQKPGCGAAFTAHIAVDRDGVDVTALKGRLRVALIREQDAADVEPVPDFLAPYVFPGVAALADAADAAGVELAPGQDVADALTPAGSGAFLWSWRIPYFYCHFSDRLQHSGYVRAMEEVVDRFLHSRGLAIGVLLAERGWIPVVSRARVRLLADAHMEETVHTVFAVEDILRDISYTARMDCYVRRGDRLVHTATGTIMHGYAISRGERAGTVAELDATTQAVLLGGAR</sequence>
<dbReference type="EMBL" id="VUOB01000061">
    <property type="protein sequence ID" value="KAA2254454.1"/>
    <property type="molecule type" value="Genomic_DNA"/>
</dbReference>
<name>A0A5B2WUA6_9PSEU</name>